<protein>
    <submittedName>
        <fullName evidence="2">Uncharacterized protein</fullName>
    </submittedName>
</protein>
<feature type="transmembrane region" description="Helical" evidence="1">
    <location>
        <begin position="12"/>
        <end position="29"/>
    </location>
</feature>
<proteinExistence type="predicted"/>
<feature type="transmembrane region" description="Helical" evidence="1">
    <location>
        <begin position="98"/>
        <end position="117"/>
    </location>
</feature>
<dbReference type="STRING" id="29529.SAMN04488122_5356"/>
<evidence type="ECO:0000313" key="3">
    <source>
        <dbReference type="Proteomes" id="UP000199310"/>
    </source>
</evidence>
<organism evidence="2 3">
    <name type="scientific">Chitinophaga arvensicola</name>
    <dbReference type="NCBI Taxonomy" id="29529"/>
    <lineage>
        <taxon>Bacteria</taxon>
        <taxon>Pseudomonadati</taxon>
        <taxon>Bacteroidota</taxon>
        <taxon>Chitinophagia</taxon>
        <taxon>Chitinophagales</taxon>
        <taxon>Chitinophagaceae</taxon>
        <taxon>Chitinophaga</taxon>
    </lineage>
</organism>
<dbReference type="RefSeq" id="WP_089900262.1">
    <property type="nucleotide sequence ID" value="NZ_FOJG01000002.1"/>
</dbReference>
<evidence type="ECO:0000256" key="1">
    <source>
        <dbReference type="SAM" id="Phobius"/>
    </source>
</evidence>
<reference evidence="3" key="1">
    <citation type="submission" date="2016-10" db="EMBL/GenBank/DDBJ databases">
        <authorList>
            <person name="Varghese N."/>
            <person name="Submissions S."/>
        </authorList>
    </citation>
    <scope>NUCLEOTIDE SEQUENCE [LARGE SCALE GENOMIC DNA]</scope>
    <source>
        <strain evidence="3">DSM 3695</strain>
    </source>
</reference>
<evidence type="ECO:0000313" key="2">
    <source>
        <dbReference type="EMBL" id="SEW53158.1"/>
    </source>
</evidence>
<sequence>MKQASREKVKYAIAGILPVLTWVLLYLLVSALPSVDKRMRLPAASAIYLLMTVMLCIVSIYRPAFKFSLIWAGALIFLSFFMTEDVLWPAVIMWHKRYAFILAIEIVLMLVFAIAIIRISGLTIAAVREGFTNNQEPFFYKIVALPVLAFGVFLCWRALDRFVCTAIYQLPGKKVHITAVVTSNGSVKGKYYYHRYWNMTFANGGREKFWVYAAANTQDGYKCSTNPDPEPGAVVYITGRENVLGFAYERVDSIKTKNGERICPH</sequence>
<keyword evidence="1" id="KW-1133">Transmembrane helix</keyword>
<feature type="transmembrane region" description="Helical" evidence="1">
    <location>
        <begin position="68"/>
        <end position="92"/>
    </location>
</feature>
<name>A0A1I0SC42_9BACT</name>
<keyword evidence="1" id="KW-0812">Transmembrane</keyword>
<feature type="transmembrane region" description="Helical" evidence="1">
    <location>
        <begin position="41"/>
        <end position="61"/>
    </location>
</feature>
<gene>
    <name evidence="2" type="ORF">SAMN04488122_5356</name>
</gene>
<keyword evidence="3" id="KW-1185">Reference proteome</keyword>
<keyword evidence="1" id="KW-0472">Membrane</keyword>
<dbReference type="EMBL" id="FOJG01000002">
    <property type="protein sequence ID" value="SEW53158.1"/>
    <property type="molecule type" value="Genomic_DNA"/>
</dbReference>
<feature type="transmembrane region" description="Helical" evidence="1">
    <location>
        <begin position="138"/>
        <end position="159"/>
    </location>
</feature>
<accession>A0A1I0SC42</accession>
<dbReference type="AlphaFoldDB" id="A0A1I0SC42"/>
<dbReference type="OrthoDB" id="1451717at2"/>
<dbReference type="Proteomes" id="UP000199310">
    <property type="component" value="Unassembled WGS sequence"/>
</dbReference>